<evidence type="ECO:0000256" key="2">
    <source>
        <dbReference type="HAMAP-Rule" id="MF_01581"/>
    </source>
</evidence>
<dbReference type="RefSeq" id="WP_099124949.1">
    <property type="nucleotide sequence ID" value="NZ_CAWNRH010000068.1"/>
</dbReference>
<dbReference type="Pfam" id="PF06932">
    <property type="entry name" value="DUF1283"/>
    <property type="match status" value="1"/>
</dbReference>
<name>A0A2D0KQ47_9GAMM</name>
<dbReference type="InterPro" id="IPR009700">
    <property type="entry name" value="DUF1283"/>
</dbReference>
<proteinExistence type="inferred from homology"/>
<keyword evidence="4" id="KW-1185">Reference proteome</keyword>
<dbReference type="NCBIfam" id="NF010180">
    <property type="entry name" value="PRK13659.1"/>
    <property type="match status" value="1"/>
</dbReference>
<evidence type="ECO:0000313" key="3">
    <source>
        <dbReference type="EMBL" id="PHM65415.1"/>
    </source>
</evidence>
<accession>A0A2D0KQ47</accession>
<sequence>MNVHNSLISKYFPAIALLLLLFWQTPALSRSNPCISDNCVIINGGGENSMTRETARQDREEWNAQRDLRNKINKRKEKRFEEYENDIDNEDACLKNFNLNAYWEPKTKRCLDVNTGRPINPK</sequence>
<reference evidence="3 4" key="1">
    <citation type="journal article" date="2017" name="Nat. Microbiol.">
        <title>Natural product diversity associated with the nematode symbionts Photorhabdus and Xenorhabdus.</title>
        <authorList>
            <person name="Tobias N.J."/>
            <person name="Wolff H."/>
            <person name="Djahanschiri B."/>
            <person name="Grundmann F."/>
            <person name="Kronenwerth M."/>
            <person name="Shi Y.M."/>
            <person name="Simonyi S."/>
            <person name="Grun P."/>
            <person name="Shapiro-Ilan D."/>
            <person name="Pidot S.J."/>
            <person name="Stinear T.P."/>
            <person name="Ebersberger I."/>
            <person name="Bode H.B."/>
        </authorList>
    </citation>
    <scope>NUCLEOTIDE SEQUENCE [LARGE SCALE GENOMIC DNA]</scope>
    <source>
        <strain evidence="3 4">DSM 17904</strain>
    </source>
</reference>
<comment type="similarity">
    <text evidence="2">Belongs to the UPF0482 family.</text>
</comment>
<evidence type="ECO:0000313" key="4">
    <source>
        <dbReference type="Proteomes" id="UP000222366"/>
    </source>
</evidence>
<dbReference type="AlphaFoldDB" id="A0A2D0KQ47"/>
<gene>
    <name evidence="3" type="ORF">Xsto_01993</name>
</gene>
<dbReference type="EMBL" id="NJAJ01000016">
    <property type="protein sequence ID" value="PHM65415.1"/>
    <property type="molecule type" value="Genomic_DNA"/>
</dbReference>
<evidence type="ECO:0000256" key="1">
    <source>
        <dbReference type="ARBA" id="ARBA00022729"/>
    </source>
</evidence>
<dbReference type="HAMAP" id="MF_01581">
    <property type="entry name" value="UPF0482"/>
    <property type="match status" value="1"/>
</dbReference>
<dbReference type="Proteomes" id="UP000222366">
    <property type="component" value="Unassembled WGS sequence"/>
</dbReference>
<protein>
    <recommendedName>
        <fullName evidence="2">UPF0482 protein Xsto_01993</fullName>
    </recommendedName>
</protein>
<comment type="caution">
    <text evidence="3">The sequence shown here is derived from an EMBL/GenBank/DDBJ whole genome shotgun (WGS) entry which is preliminary data.</text>
</comment>
<organism evidence="3 4">
    <name type="scientific">Xenorhabdus stockiae</name>
    <dbReference type="NCBI Taxonomy" id="351614"/>
    <lineage>
        <taxon>Bacteria</taxon>
        <taxon>Pseudomonadati</taxon>
        <taxon>Pseudomonadota</taxon>
        <taxon>Gammaproteobacteria</taxon>
        <taxon>Enterobacterales</taxon>
        <taxon>Morganellaceae</taxon>
        <taxon>Xenorhabdus</taxon>
    </lineage>
</organism>
<keyword evidence="1 2" id="KW-0732">Signal</keyword>